<dbReference type="Proteomes" id="UP000466554">
    <property type="component" value="Chromosome"/>
</dbReference>
<reference evidence="2 3" key="1">
    <citation type="journal article" date="2019" name="Emerg. Microbes Infect.">
        <title>Comprehensive subspecies identification of 175 nontuberculous mycobacteria species based on 7547 genomic profiles.</title>
        <authorList>
            <person name="Matsumoto Y."/>
            <person name="Kinjo T."/>
            <person name="Motooka D."/>
            <person name="Nabeya D."/>
            <person name="Jung N."/>
            <person name="Uechi K."/>
            <person name="Horii T."/>
            <person name="Iida T."/>
            <person name="Fujita J."/>
            <person name="Nakamura S."/>
        </authorList>
    </citation>
    <scope>NUCLEOTIDE SEQUENCE [LARGE SCALE GENOMIC DNA]</scope>
    <source>
        <strain evidence="2 3">JCM 6367</strain>
    </source>
</reference>
<evidence type="ECO:0000313" key="2">
    <source>
        <dbReference type="EMBL" id="BBY75299.1"/>
    </source>
</evidence>
<accession>A0A7I7U427</accession>
<gene>
    <name evidence="2" type="ORF">MPRF_21980</name>
</gene>
<sequence length="339" mass="35145">MLAGFLTTWSRARATFGAGIPQPGGGFDDSPTLRALETDARSAGPGADWSGTAAEAYDARNARHARILGRLADLDRRVGAEVDRSAAVVAYGRERLDAIRQWVTDAAASVPKGAVGEQMLVPIVGKGSGAIAEIVTTSNSELAVIAERIRGLGAEYAGLGEPTTVAGVGEPTKVAGTDDGVEALGVGDDAETDGAVAETTLDLADIVYRAPGELGRPWEMELVAGSGVWVPDPNAPGYRPKPPRAPLGLDDIVYIPAIPDEYGKLPLGPANHMELIPGSGAWVPDPNSPAYRPSIPEAPVDLSEIRTGVDPNALIPAGTVELWPHAGIVMPDPALGRPR</sequence>
<proteinExistence type="predicted"/>
<evidence type="ECO:0000259" key="1">
    <source>
        <dbReference type="Pfam" id="PF18879"/>
    </source>
</evidence>
<dbReference type="InterPro" id="IPR043796">
    <property type="entry name" value="ESX-1_EspA/EspE-like"/>
</dbReference>
<organism evidence="2 3">
    <name type="scientific">Mycolicibacterium parafortuitum</name>
    <name type="common">Mycobacterium parafortuitum</name>
    <dbReference type="NCBI Taxonomy" id="39692"/>
    <lineage>
        <taxon>Bacteria</taxon>
        <taxon>Bacillati</taxon>
        <taxon>Actinomycetota</taxon>
        <taxon>Actinomycetes</taxon>
        <taxon>Mycobacteriales</taxon>
        <taxon>Mycobacteriaceae</taxon>
        <taxon>Mycolicibacterium</taxon>
    </lineage>
</organism>
<name>A0A7I7U427_MYCPF</name>
<protein>
    <recommendedName>
        <fullName evidence="1">ESX-1 secretion-associated protein EspA/EspE-like domain-containing protein</fullName>
    </recommendedName>
</protein>
<dbReference type="Pfam" id="PF18879">
    <property type="entry name" value="EspA_EspE"/>
    <property type="match status" value="1"/>
</dbReference>
<evidence type="ECO:0000313" key="3">
    <source>
        <dbReference type="Proteomes" id="UP000466554"/>
    </source>
</evidence>
<feature type="domain" description="ESX-1 secretion-associated protein EspA/EspE-like" evidence="1">
    <location>
        <begin position="16"/>
        <end position="97"/>
    </location>
</feature>
<dbReference type="EMBL" id="AP022598">
    <property type="protein sequence ID" value="BBY75299.1"/>
    <property type="molecule type" value="Genomic_DNA"/>
</dbReference>
<dbReference type="AlphaFoldDB" id="A0A7I7U427"/>